<evidence type="ECO:0000256" key="5">
    <source>
        <dbReference type="ARBA" id="ARBA00038359"/>
    </source>
</evidence>
<feature type="domain" description="Rhodopsin" evidence="7">
    <location>
        <begin position="45"/>
        <end position="230"/>
    </location>
</feature>
<comment type="similarity">
    <text evidence="5">Belongs to the SAT4 family.</text>
</comment>
<evidence type="ECO:0000259" key="7">
    <source>
        <dbReference type="Pfam" id="PF20684"/>
    </source>
</evidence>
<comment type="subcellular location">
    <subcellularLocation>
        <location evidence="1">Membrane</location>
        <topology evidence="1">Multi-pass membrane protein</topology>
    </subcellularLocation>
</comment>
<keyword evidence="2 6" id="KW-0812">Transmembrane</keyword>
<dbReference type="OrthoDB" id="2988756at2759"/>
<evidence type="ECO:0000256" key="4">
    <source>
        <dbReference type="ARBA" id="ARBA00023136"/>
    </source>
</evidence>
<keyword evidence="4 6" id="KW-0472">Membrane</keyword>
<name>A0A6A5UBI8_9PLEO</name>
<feature type="transmembrane region" description="Helical" evidence="6">
    <location>
        <begin position="54"/>
        <end position="74"/>
    </location>
</feature>
<evidence type="ECO:0000256" key="6">
    <source>
        <dbReference type="SAM" id="Phobius"/>
    </source>
</evidence>
<sequence length="315" mass="35368">MRAWICVVELRLYEAMVWVKAKDAIAGGRGIKVAAPAPAPENGQPYTTMMDDALFLRNILFANSMMFWFVLWTVKFSLLALYRRLVVGLGAAYVRLWRIVLVFCVLRVCRTLHHVMIDMLGGRLESVLNREMSAQIASLWYAYAVDMLTNMMIIFLPLRLVVHVQMARARKVSVMALFSNGLVCMVFATIRVVQIGEKTGNNTTPSSFWFVLWAIVEGSIAVIVGCCPALYCKAQPQPSDSSYATQGCSRQPSSHYSVRRSFIVKLKNMVSSGGTPSRNPWWESSTESQEGLASNGIMVTKTIRQEHVRPQDLRS</sequence>
<dbReference type="AlphaFoldDB" id="A0A6A5UBI8"/>
<reference evidence="8" key="1">
    <citation type="journal article" date="2020" name="Stud. Mycol.">
        <title>101 Dothideomycetes genomes: a test case for predicting lifestyles and emergence of pathogens.</title>
        <authorList>
            <person name="Haridas S."/>
            <person name="Albert R."/>
            <person name="Binder M."/>
            <person name="Bloem J."/>
            <person name="Labutti K."/>
            <person name="Salamov A."/>
            <person name="Andreopoulos B."/>
            <person name="Baker S."/>
            <person name="Barry K."/>
            <person name="Bills G."/>
            <person name="Bluhm B."/>
            <person name="Cannon C."/>
            <person name="Castanera R."/>
            <person name="Culley D."/>
            <person name="Daum C."/>
            <person name="Ezra D."/>
            <person name="Gonzalez J."/>
            <person name="Henrissat B."/>
            <person name="Kuo A."/>
            <person name="Liang C."/>
            <person name="Lipzen A."/>
            <person name="Lutzoni F."/>
            <person name="Magnuson J."/>
            <person name="Mondo S."/>
            <person name="Nolan M."/>
            <person name="Ohm R."/>
            <person name="Pangilinan J."/>
            <person name="Park H.-J."/>
            <person name="Ramirez L."/>
            <person name="Alfaro M."/>
            <person name="Sun H."/>
            <person name="Tritt A."/>
            <person name="Yoshinaga Y."/>
            <person name="Zwiers L.-H."/>
            <person name="Turgeon B."/>
            <person name="Goodwin S."/>
            <person name="Spatafora J."/>
            <person name="Crous P."/>
            <person name="Grigoriev I."/>
        </authorList>
    </citation>
    <scope>NUCLEOTIDE SEQUENCE</scope>
    <source>
        <strain evidence="8">CBS 675.92</strain>
    </source>
</reference>
<dbReference type="Pfam" id="PF20684">
    <property type="entry name" value="Fung_rhodopsin"/>
    <property type="match status" value="1"/>
</dbReference>
<dbReference type="GO" id="GO:0016020">
    <property type="term" value="C:membrane"/>
    <property type="evidence" value="ECO:0007669"/>
    <property type="project" value="UniProtKB-SubCell"/>
</dbReference>
<dbReference type="Proteomes" id="UP000800035">
    <property type="component" value="Unassembled WGS sequence"/>
</dbReference>
<dbReference type="EMBL" id="ML976979">
    <property type="protein sequence ID" value="KAF1962118.1"/>
    <property type="molecule type" value="Genomic_DNA"/>
</dbReference>
<evidence type="ECO:0000256" key="1">
    <source>
        <dbReference type="ARBA" id="ARBA00004141"/>
    </source>
</evidence>
<dbReference type="PANTHER" id="PTHR33048">
    <property type="entry name" value="PTH11-LIKE INTEGRAL MEMBRANE PROTEIN (AFU_ORTHOLOGUE AFUA_5G11245)"/>
    <property type="match status" value="1"/>
</dbReference>
<feature type="transmembrane region" description="Helical" evidence="6">
    <location>
        <begin position="208"/>
        <end position="231"/>
    </location>
</feature>
<evidence type="ECO:0000313" key="8">
    <source>
        <dbReference type="EMBL" id="KAF1962118.1"/>
    </source>
</evidence>
<evidence type="ECO:0000256" key="2">
    <source>
        <dbReference type="ARBA" id="ARBA00022692"/>
    </source>
</evidence>
<keyword evidence="9" id="KW-1185">Reference proteome</keyword>
<dbReference type="InterPro" id="IPR049326">
    <property type="entry name" value="Rhodopsin_dom_fungi"/>
</dbReference>
<dbReference type="PANTHER" id="PTHR33048:SF146">
    <property type="entry name" value="INTEGRAL MEMBRANE PROTEIN"/>
    <property type="match status" value="1"/>
</dbReference>
<evidence type="ECO:0000313" key="9">
    <source>
        <dbReference type="Proteomes" id="UP000800035"/>
    </source>
</evidence>
<organism evidence="8 9">
    <name type="scientific">Byssothecium circinans</name>
    <dbReference type="NCBI Taxonomy" id="147558"/>
    <lineage>
        <taxon>Eukaryota</taxon>
        <taxon>Fungi</taxon>
        <taxon>Dikarya</taxon>
        <taxon>Ascomycota</taxon>
        <taxon>Pezizomycotina</taxon>
        <taxon>Dothideomycetes</taxon>
        <taxon>Pleosporomycetidae</taxon>
        <taxon>Pleosporales</taxon>
        <taxon>Massarineae</taxon>
        <taxon>Massarinaceae</taxon>
        <taxon>Byssothecium</taxon>
    </lineage>
</organism>
<keyword evidence="3 6" id="KW-1133">Transmembrane helix</keyword>
<accession>A0A6A5UBI8</accession>
<gene>
    <name evidence="8" type="ORF">CC80DRAFT_531090</name>
</gene>
<protein>
    <recommendedName>
        <fullName evidence="7">Rhodopsin domain-containing protein</fullName>
    </recommendedName>
</protein>
<feature type="transmembrane region" description="Helical" evidence="6">
    <location>
        <begin position="174"/>
        <end position="196"/>
    </location>
</feature>
<evidence type="ECO:0000256" key="3">
    <source>
        <dbReference type="ARBA" id="ARBA00022989"/>
    </source>
</evidence>
<proteinExistence type="inferred from homology"/>
<dbReference type="InterPro" id="IPR052337">
    <property type="entry name" value="SAT4-like"/>
</dbReference>
<feature type="transmembrane region" description="Helical" evidence="6">
    <location>
        <begin position="140"/>
        <end position="162"/>
    </location>
</feature>